<evidence type="ECO:0000313" key="3">
    <source>
        <dbReference type="Proteomes" id="UP000000383"/>
    </source>
</evidence>
<dbReference type="HOGENOM" id="CLU_112410_0_0_4"/>
<organism evidence="2 3">
    <name type="scientific">Methylotenera versatilis (strain 301)</name>
    <dbReference type="NCBI Taxonomy" id="666681"/>
    <lineage>
        <taxon>Bacteria</taxon>
        <taxon>Pseudomonadati</taxon>
        <taxon>Pseudomonadota</taxon>
        <taxon>Betaproteobacteria</taxon>
        <taxon>Nitrosomonadales</taxon>
        <taxon>Methylophilaceae</taxon>
        <taxon>Methylotenera</taxon>
    </lineage>
</organism>
<name>D7DKS5_METV0</name>
<keyword evidence="1" id="KW-0812">Transmembrane</keyword>
<evidence type="ECO:0000256" key="1">
    <source>
        <dbReference type="SAM" id="Phobius"/>
    </source>
</evidence>
<dbReference type="OrthoDB" id="8527869at2"/>
<sequence precursor="true">MKLEKQDWQRLQVTITLLVVVVIAVVALFALAQKFTSEQEKAMQQQQNLLTSARQRYQSSGIEKQIMTEYLPQYQALINKGLVGEERRLEWVDELRKQHQLNKLFSIKYSIGLQEPYKPSFVSNLGGFVLNRSIMTLDLDMLHEEDILQLTEALSKKNEEVFMLRDCEITRLNAGGALSNQLIANLHAKCELDWLTLREPAPIQTTTP</sequence>
<keyword evidence="3" id="KW-1185">Reference proteome</keyword>
<dbReference type="eggNOG" id="ENOG50331BH">
    <property type="taxonomic scope" value="Bacteria"/>
</dbReference>
<dbReference type="AlphaFoldDB" id="D7DKS5"/>
<dbReference type="EMBL" id="CP002056">
    <property type="protein sequence ID" value="ADI28536.1"/>
    <property type="molecule type" value="Genomic_DNA"/>
</dbReference>
<dbReference type="Proteomes" id="UP000000383">
    <property type="component" value="Chromosome"/>
</dbReference>
<reference evidence="3" key="1">
    <citation type="submission" date="2010-05" db="EMBL/GenBank/DDBJ databases">
        <title>Complete sequence of Methylotenera sp. 301.</title>
        <authorList>
            <person name="Lucas S."/>
            <person name="Copeland A."/>
            <person name="Lapidus A."/>
            <person name="Cheng J.-F."/>
            <person name="Bruce D."/>
            <person name="Goodwin L."/>
            <person name="Pitluck S."/>
            <person name="Clum A."/>
            <person name="Land M."/>
            <person name="Hauser L."/>
            <person name="Kyrpides N."/>
            <person name="Ivanova N."/>
            <person name="Chistoservova L."/>
            <person name="Kalyuzhnaya M."/>
            <person name="Woyke T."/>
        </authorList>
    </citation>
    <scope>NUCLEOTIDE SEQUENCE [LARGE SCALE GENOMIC DNA]</scope>
    <source>
        <strain evidence="3">301</strain>
    </source>
</reference>
<gene>
    <name evidence="2" type="ordered locus">M301_0148</name>
</gene>
<proteinExistence type="predicted"/>
<dbReference type="STRING" id="666681.M301_0148"/>
<dbReference type="RefSeq" id="WP_013146853.1">
    <property type="nucleotide sequence ID" value="NC_014207.1"/>
</dbReference>
<evidence type="ECO:0000313" key="2">
    <source>
        <dbReference type="EMBL" id="ADI28536.1"/>
    </source>
</evidence>
<feature type="transmembrane region" description="Helical" evidence="1">
    <location>
        <begin position="12"/>
        <end position="32"/>
    </location>
</feature>
<protein>
    <submittedName>
        <fullName evidence="2">Uncharacterized protein</fullName>
    </submittedName>
</protein>
<keyword evidence="1" id="KW-1133">Transmembrane helix</keyword>
<keyword evidence="1" id="KW-0472">Membrane</keyword>
<dbReference type="KEGG" id="meh:M301_0148"/>
<accession>D7DKS5</accession>
<reference evidence="2 3" key="2">
    <citation type="journal article" date="2011" name="J. Bacteriol.">
        <title>Genomes of three methylotrophs from a single niche uncover genetic and metabolic divergence of Methylophilaceae.</title>
        <authorList>
            <person name="Lapidus A."/>
            <person name="Clum A."/>
            <person name="Labutti K."/>
            <person name="Kaluzhnaya M.G."/>
            <person name="Lim S."/>
            <person name="Beck D.A."/>
            <person name="Glavina Del Rio T."/>
            <person name="Nolan M."/>
            <person name="Mavromatis K."/>
            <person name="Huntemann M."/>
            <person name="Lucas S."/>
            <person name="Lidstrom M.E."/>
            <person name="Ivanova N."/>
            <person name="Chistoserdova L."/>
        </authorList>
    </citation>
    <scope>NUCLEOTIDE SEQUENCE [LARGE SCALE GENOMIC DNA]</scope>
    <source>
        <strain evidence="2 3">301</strain>
    </source>
</reference>